<name>A0A291IK02_9GAMM</name>
<protein>
    <submittedName>
        <fullName evidence="1">Uncharacterized protein</fullName>
    </submittedName>
</protein>
<reference evidence="1 2" key="1">
    <citation type="submission" date="2016-03" db="EMBL/GenBank/DDBJ databases">
        <authorList>
            <person name="Heylen K."/>
            <person name="De Vos P."/>
            <person name="Vekeman B."/>
        </authorList>
    </citation>
    <scope>NUCLEOTIDE SEQUENCE [LARGE SCALE GENOMIC DNA]</scope>
    <source>
        <strain evidence="1 2">R-49807</strain>
    </source>
</reference>
<sequence>MSEALAITQLLETSNQLSAFCTQNGWIISDSIDYEILERHADHLLIYVTFLESIMEGSGCQCDQKSCYGRLRLNLDIQGNIIGADLA</sequence>
<dbReference type="KEGG" id="mko:MKLM6_2275"/>
<gene>
    <name evidence="1" type="ORF">A1356_19760</name>
</gene>
<proteinExistence type="predicted"/>
<organism evidence="1 2">
    <name type="scientific">Methylomonas koyamae</name>
    <dbReference type="NCBI Taxonomy" id="702114"/>
    <lineage>
        <taxon>Bacteria</taxon>
        <taxon>Pseudomonadati</taxon>
        <taxon>Pseudomonadota</taxon>
        <taxon>Gammaproteobacteria</taxon>
        <taxon>Methylococcales</taxon>
        <taxon>Methylococcaceae</taxon>
        <taxon>Methylomonas</taxon>
    </lineage>
</organism>
<dbReference type="RefSeq" id="WP_064029885.1">
    <property type="nucleotide sequence ID" value="NZ_CP023669.1"/>
</dbReference>
<keyword evidence="2" id="KW-1185">Reference proteome</keyword>
<dbReference type="Proteomes" id="UP000077734">
    <property type="component" value="Unassembled WGS sequence"/>
</dbReference>
<comment type="caution">
    <text evidence="1">The sequence shown here is derived from an EMBL/GenBank/DDBJ whole genome shotgun (WGS) entry which is preliminary data.</text>
</comment>
<accession>A0A291IK02</accession>
<evidence type="ECO:0000313" key="2">
    <source>
        <dbReference type="Proteomes" id="UP000077734"/>
    </source>
</evidence>
<evidence type="ECO:0000313" key="1">
    <source>
        <dbReference type="EMBL" id="OAI22031.1"/>
    </source>
</evidence>
<dbReference type="AlphaFoldDB" id="A0A291IK02"/>
<dbReference type="EMBL" id="LUUL01000127">
    <property type="protein sequence ID" value="OAI22031.1"/>
    <property type="molecule type" value="Genomic_DNA"/>
</dbReference>